<evidence type="ECO:0000256" key="3">
    <source>
        <dbReference type="ARBA" id="ARBA00022806"/>
    </source>
</evidence>
<dbReference type="PROSITE" id="PS51194">
    <property type="entry name" value="HELICASE_CTER"/>
    <property type="match status" value="1"/>
</dbReference>
<dbReference type="Pfam" id="PF00270">
    <property type="entry name" value="DEAD"/>
    <property type="match status" value="2"/>
</dbReference>
<dbReference type="PROSITE" id="PS51192">
    <property type="entry name" value="HELICASE_ATP_BIND_1"/>
    <property type="match status" value="1"/>
</dbReference>
<feature type="region of interest" description="Disordered" evidence="8">
    <location>
        <begin position="612"/>
        <end position="678"/>
    </location>
</feature>
<dbReference type="PROSITE" id="PS00039">
    <property type="entry name" value="DEAD_ATP_HELICASE"/>
    <property type="match status" value="1"/>
</dbReference>
<feature type="domain" description="Helicase C-terminal" evidence="10">
    <location>
        <begin position="358"/>
        <end position="518"/>
    </location>
</feature>
<comment type="domain">
    <text evidence="7">The Q motif is unique to and characteristic of the DEAD box family of RNA helicases and controls ATP binding and hydrolysis.</text>
</comment>
<dbReference type="SMART" id="SM00487">
    <property type="entry name" value="DEXDc"/>
    <property type="match status" value="1"/>
</dbReference>
<evidence type="ECO:0000313" key="12">
    <source>
        <dbReference type="Proteomes" id="UP001378960"/>
    </source>
</evidence>
<evidence type="ECO:0000256" key="4">
    <source>
        <dbReference type="ARBA" id="ARBA00022840"/>
    </source>
</evidence>
<comment type="function">
    <text evidence="7">RNA helicase.</text>
</comment>
<dbReference type="CDD" id="cd18787">
    <property type="entry name" value="SF2_C_DEAD"/>
    <property type="match status" value="1"/>
</dbReference>
<feature type="compositionally biased region" description="Low complexity" evidence="8">
    <location>
        <begin position="648"/>
        <end position="669"/>
    </location>
</feature>
<comment type="caution">
    <text evidence="11">The sequence shown here is derived from an EMBL/GenBank/DDBJ whole genome shotgun (WGS) entry which is preliminary data.</text>
</comment>
<dbReference type="InterPro" id="IPR000629">
    <property type="entry name" value="RNA-helicase_DEAD-box_CS"/>
</dbReference>
<keyword evidence="3 6" id="KW-0347">Helicase</keyword>
<dbReference type="EC" id="3.6.4.13" evidence="7"/>
<dbReference type="Proteomes" id="UP001378960">
    <property type="component" value="Unassembled WGS sequence"/>
</dbReference>
<feature type="compositionally biased region" description="Low complexity" evidence="8">
    <location>
        <begin position="615"/>
        <end position="635"/>
    </location>
</feature>
<feature type="region of interest" description="Disordered" evidence="8">
    <location>
        <begin position="162"/>
        <end position="207"/>
    </location>
</feature>
<feature type="domain" description="Helicase ATP-binding" evidence="9">
    <location>
        <begin position="92"/>
        <end position="326"/>
    </location>
</feature>
<comment type="similarity">
    <text evidence="6">Belongs to the DEAD box helicase family.</text>
</comment>
<evidence type="ECO:0000256" key="1">
    <source>
        <dbReference type="ARBA" id="ARBA00022741"/>
    </source>
</evidence>
<keyword evidence="5 7" id="KW-0694">RNA-binding</keyword>
<dbReference type="GO" id="GO:0005524">
    <property type="term" value="F:ATP binding"/>
    <property type="evidence" value="ECO:0007669"/>
    <property type="project" value="UniProtKB-UniRule"/>
</dbReference>
<feature type="compositionally biased region" description="Basic and acidic residues" evidence="8">
    <location>
        <begin position="174"/>
        <end position="183"/>
    </location>
</feature>
<evidence type="ECO:0000256" key="5">
    <source>
        <dbReference type="ARBA" id="ARBA00022884"/>
    </source>
</evidence>
<dbReference type="GO" id="GO:0003723">
    <property type="term" value="F:RNA binding"/>
    <property type="evidence" value="ECO:0007669"/>
    <property type="project" value="UniProtKB-UniRule"/>
</dbReference>
<evidence type="ECO:0000259" key="10">
    <source>
        <dbReference type="PROSITE" id="PS51194"/>
    </source>
</evidence>
<reference evidence="11 12" key="1">
    <citation type="journal article" date="2023" name="Elife">
        <title>Identification of key yeast species and microbe-microbe interactions impacting larval growth of Drosophila in the wild.</title>
        <authorList>
            <person name="Mure A."/>
            <person name="Sugiura Y."/>
            <person name="Maeda R."/>
            <person name="Honda K."/>
            <person name="Sakurai N."/>
            <person name="Takahashi Y."/>
            <person name="Watada M."/>
            <person name="Katoh T."/>
            <person name="Gotoh A."/>
            <person name="Gotoh Y."/>
            <person name="Taniguchi I."/>
            <person name="Nakamura K."/>
            <person name="Hayashi T."/>
            <person name="Katayama T."/>
            <person name="Uemura T."/>
            <person name="Hattori Y."/>
        </authorList>
    </citation>
    <scope>NUCLEOTIDE SEQUENCE [LARGE SCALE GENOMIC DNA]</scope>
    <source>
        <strain evidence="11 12">PK-24</strain>
    </source>
</reference>
<dbReference type="GO" id="GO:0003724">
    <property type="term" value="F:RNA helicase activity"/>
    <property type="evidence" value="ECO:0007669"/>
    <property type="project" value="UniProtKB-EC"/>
</dbReference>
<dbReference type="InterPro" id="IPR027417">
    <property type="entry name" value="P-loop_NTPase"/>
</dbReference>
<keyword evidence="4 6" id="KW-0067">ATP-binding</keyword>
<evidence type="ECO:0000256" key="7">
    <source>
        <dbReference type="RuleBase" id="RU365068"/>
    </source>
</evidence>
<evidence type="ECO:0000256" key="2">
    <source>
        <dbReference type="ARBA" id="ARBA00022801"/>
    </source>
</evidence>
<dbReference type="Gene3D" id="3.40.50.300">
    <property type="entry name" value="P-loop containing nucleotide triphosphate hydrolases"/>
    <property type="match status" value="2"/>
</dbReference>
<dbReference type="PANTHER" id="PTHR24031">
    <property type="entry name" value="RNA HELICASE"/>
    <property type="match status" value="1"/>
</dbReference>
<dbReference type="InterPro" id="IPR001650">
    <property type="entry name" value="Helicase_C-like"/>
</dbReference>
<sequence length="678" mass="76950">MTTVIQRVLHSQNKNLLISSNSLVNSIFNYSIKSNKNYSTESTESTESSTPSLNKVITSNVIEETNLHPLLKKAFIKNIGPTLTPVQEQCINEFINSKNGIVVRAKTGTGKTFAFGIPVMHSVLSLKDENFKHADKYVNSVIFSPTRDLAFQTRKSLSELWSECGGKSNSNLNSRRDSRDSRNRRGSRDRRGQQQQSNDKSESIPLVIGQTPYRSTMNYFTGNEVPPIVVATPGRFMDMLENEPKFRNTFKYLQNIIIDEADELLNGNFKEDINKIIDELSSIREPIPSIEDSSKIYKPKTMLFSATVNDDVFNLAERAISNDFPFVDVTGAKTDEVNENITQSLIQTDSIFDTYVASIKFILDNIREKNFKPIIFLSTTTSVDFISKLLNDVLQDQNIRRRVLSFHGKLSQGKRDSSQRIFRENDNTILVASGIGARGMDFPNVSHVIQIGVSSEIDSHTHKIGRTGRAGKKGNALLFTCKLEEPFVKALKKNGNKFSDITHFDANDENSIEVANIIKDQTRSYLDLNDTFFASLTHYRNIPSKVAKLDLNNLAIDVAKCYQELLGEENENENGDRDNDDDEILPQKLSMSYTAAKHLGLDFRTTEDYFEFTGRRPNNSNNNNSRSGGYRNNNRNSKRNDWSRNGDRNNNNNNYYRSGNNRNDNNYRGGNRERGDRW</sequence>
<accession>A0AAV5R1S7</accession>
<organism evidence="11 12">
    <name type="scientific">Pichia kluyveri</name>
    <name type="common">Yeast</name>
    <dbReference type="NCBI Taxonomy" id="36015"/>
    <lineage>
        <taxon>Eukaryota</taxon>
        <taxon>Fungi</taxon>
        <taxon>Dikarya</taxon>
        <taxon>Ascomycota</taxon>
        <taxon>Saccharomycotina</taxon>
        <taxon>Pichiomycetes</taxon>
        <taxon>Pichiales</taxon>
        <taxon>Pichiaceae</taxon>
        <taxon>Pichia</taxon>
    </lineage>
</organism>
<dbReference type="AlphaFoldDB" id="A0AAV5R1S7"/>
<evidence type="ECO:0000256" key="6">
    <source>
        <dbReference type="RuleBase" id="RU000492"/>
    </source>
</evidence>
<evidence type="ECO:0000313" key="11">
    <source>
        <dbReference type="EMBL" id="GMM45389.1"/>
    </source>
</evidence>
<dbReference type="SMART" id="SM00490">
    <property type="entry name" value="HELICc"/>
    <property type="match status" value="1"/>
</dbReference>
<dbReference type="InterPro" id="IPR014001">
    <property type="entry name" value="Helicase_ATP-bd"/>
</dbReference>
<evidence type="ECO:0000259" key="9">
    <source>
        <dbReference type="PROSITE" id="PS51192"/>
    </source>
</evidence>
<comment type="catalytic activity">
    <reaction evidence="7">
        <text>ATP + H2O = ADP + phosphate + H(+)</text>
        <dbReference type="Rhea" id="RHEA:13065"/>
        <dbReference type="ChEBI" id="CHEBI:15377"/>
        <dbReference type="ChEBI" id="CHEBI:15378"/>
        <dbReference type="ChEBI" id="CHEBI:30616"/>
        <dbReference type="ChEBI" id="CHEBI:43474"/>
        <dbReference type="ChEBI" id="CHEBI:456216"/>
        <dbReference type="EC" id="3.6.4.13"/>
    </reaction>
</comment>
<name>A0AAV5R1S7_PICKL</name>
<protein>
    <recommendedName>
        <fullName evidence="7">ATP-dependent RNA helicase</fullName>
        <ecNumber evidence="7">3.6.4.13</ecNumber>
    </recommendedName>
</protein>
<dbReference type="SUPFAM" id="SSF52540">
    <property type="entry name" value="P-loop containing nucleoside triphosphate hydrolases"/>
    <property type="match status" value="2"/>
</dbReference>
<gene>
    <name evidence="11" type="ORF">DAPK24_019640</name>
</gene>
<dbReference type="EMBL" id="BTGB01000002">
    <property type="protein sequence ID" value="GMM45389.1"/>
    <property type="molecule type" value="Genomic_DNA"/>
</dbReference>
<dbReference type="InterPro" id="IPR011545">
    <property type="entry name" value="DEAD/DEAH_box_helicase_dom"/>
</dbReference>
<proteinExistence type="inferred from homology"/>
<dbReference type="GO" id="GO:0016787">
    <property type="term" value="F:hydrolase activity"/>
    <property type="evidence" value="ECO:0007669"/>
    <property type="project" value="UniProtKB-KW"/>
</dbReference>
<feature type="compositionally biased region" description="Basic and acidic residues" evidence="8">
    <location>
        <begin position="638"/>
        <end position="647"/>
    </location>
</feature>
<keyword evidence="1 6" id="KW-0547">Nucleotide-binding</keyword>
<keyword evidence="12" id="KW-1185">Reference proteome</keyword>
<evidence type="ECO:0000256" key="8">
    <source>
        <dbReference type="SAM" id="MobiDB-lite"/>
    </source>
</evidence>
<keyword evidence="2 6" id="KW-0378">Hydrolase</keyword>
<dbReference type="Pfam" id="PF00271">
    <property type="entry name" value="Helicase_C"/>
    <property type="match status" value="1"/>
</dbReference>